<dbReference type="Proteomes" id="UP000002878">
    <property type="component" value="Chromosome"/>
</dbReference>
<evidence type="ECO:0000313" key="1">
    <source>
        <dbReference type="EMBL" id="AFJ60430.1"/>
    </source>
</evidence>
<protein>
    <submittedName>
        <fullName evidence="1">Uncharacterized protein</fullName>
    </submittedName>
</protein>
<name>I2C1A6_BACAY</name>
<proteinExistence type="predicted"/>
<dbReference type="HOGENOM" id="CLU_3265125_0_0_9"/>
<dbReference type="EMBL" id="CP003332">
    <property type="protein sequence ID" value="AFJ60430.1"/>
    <property type="molecule type" value="Genomic_DNA"/>
</dbReference>
<sequence length="41" mass="4930">MAAYRKKPFLVFFIFFLYGKRLCTAESLYKFCVIEKDKKGE</sequence>
<accession>I2C1A6</accession>
<organism evidence="1 2">
    <name type="scientific">Bacillus amyloliquefaciens (strain Y2)</name>
    <name type="common">Bacillus amyloliquefaciens subsp. plantarum (strain B9601-Y2)</name>
    <dbReference type="NCBI Taxonomy" id="1155777"/>
    <lineage>
        <taxon>Bacteria</taxon>
        <taxon>Bacillati</taxon>
        <taxon>Bacillota</taxon>
        <taxon>Bacilli</taxon>
        <taxon>Bacillales</taxon>
        <taxon>Bacillaceae</taxon>
        <taxon>Bacillus</taxon>
        <taxon>Bacillus amyloliquefaciens group</taxon>
    </lineage>
</organism>
<reference evidence="1 2" key="1">
    <citation type="journal article" date="2012" name="J. Biotechnol.">
        <title>Genome sequence of the plant growth promoting strain Bacillus amyloliquefaciens subsp. plantarum B9601-Y2 and expression of mersacidin and other secondary metabolites.</title>
        <authorList>
            <person name="He P."/>
            <person name="Hao K."/>
            <person name="Blom J."/>
            <person name="Ruckert C."/>
            <person name="Vater J."/>
            <person name="Mao Z."/>
            <person name="Wu Y."/>
            <person name="Hou M."/>
            <person name="He P."/>
            <person name="He Y."/>
            <person name="Borriss R."/>
        </authorList>
    </citation>
    <scope>NUCLEOTIDE SEQUENCE [LARGE SCALE GENOMIC DNA]</scope>
    <source>
        <strain evidence="1">Y2</strain>
    </source>
</reference>
<dbReference type="AlphaFoldDB" id="I2C1A6"/>
<dbReference type="KEGG" id="bqy:MUS_0348"/>
<gene>
    <name evidence="1" type="ORF">MUS_0348</name>
</gene>
<dbReference type="PATRIC" id="fig|1126211.3.peg.336"/>
<evidence type="ECO:0000313" key="2">
    <source>
        <dbReference type="Proteomes" id="UP000002878"/>
    </source>
</evidence>